<name>A0A7J6G273_CANSA</name>
<proteinExistence type="predicted"/>
<evidence type="ECO:0000259" key="1">
    <source>
        <dbReference type="Pfam" id="PF01565"/>
    </source>
</evidence>
<dbReference type="EMBL" id="JAATIP010000083">
    <property type="protein sequence ID" value="KAF4376968.1"/>
    <property type="molecule type" value="Genomic_DNA"/>
</dbReference>
<reference evidence="2 3" key="1">
    <citation type="journal article" date="2020" name="bioRxiv">
        <title>Sequence and annotation of 42 cannabis genomes reveals extensive copy number variation in cannabinoid synthesis and pathogen resistance genes.</title>
        <authorList>
            <person name="Mckernan K.J."/>
            <person name="Helbert Y."/>
            <person name="Kane L.T."/>
            <person name="Ebling H."/>
            <person name="Zhang L."/>
            <person name="Liu B."/>
            <person name="Eaton Z."/>
            <person name="Mclaughlin S."/>
            <person name="Kingan S."/>
            <person name="Baybayan P."/>
            <person name="Concepcion G."/>
            <person name="Jordan M."/>
            <person name="Riva A."/>
            <person name="Barbazuk W."/>
            <person name="Harkins T."/>
        </authorList>
    </citation>
    <scope>NUCLEOTIDE SEQUENCE [LARGE SCALE GENOMIC DNA]</scope>
    <source>
        <strain evidence="3">cv. Jamaican Lion 4</strain>
        <tissue evidence="2">Leaf</tissue>
    </source>
</reference>
<dbReference type="InterPro" id="IPR016167">
    <property type="entry name" value="FAD-bd_PCMH_sub1"/>
</dbReference>
<dbReference type="AlphaFoldDB" id="A0A7J6G273"/>
<dbReference type="Gene3D" id="3.30.465.10">
    <property type="match status" value="1"/>
</dbReference>
<dbReference type="InterPro" id="IPR006094">
    <property type="entry name" value="Oxid_FAD_bind_N"/>
</dbReference>
<dbReference type="Pfam" id="PF01565">
    <property type="entry name" value="FAD_binding_4"/>
    <property type="match status" value="1"/>
</dbReference>
<dbReference type="InterPro" id="IPR036318">
    <property type="entry name" value="FAD-bd_PCMH-like_sf"/>
</dbReference>
<dbReference type="GO" id="GO:0050660">
    <property type="term" value="F:flavin adenine dinucleotide binding"/>
    <property type="evidence" value="ECO:0007669"/>
    <property type="project" value="InterPro"/>
</dbReference>
<comment type="caution">
    <text evidence="2">The sequence shown here is derived from an EMBL/GenBank/DDBJ whole genome shotgun (WGS) entry which is preliminary data.</text>
</comment>
<evidence type="ECO:0000313" key="2">
    <source>
        <dbReference type="EMBL" id="KAF4376968.1"/>
    </source>
</evidence>
<accession>A0A7J6G273</accession>
<dbReference type="SUPFAM" id="SSF56176">
    <property type="entry name" value="FAD-binding/transporter-associated domain-like"/>
    <property type="match status" value="1"/>
</dbReference>
<dbReference type="Proteomes" id="UP000525078">
    <property type="component" value="Unassembled WGS sequence"/>
</dbReference>
<dbReference type="InterPro" id="IPR016169">
    <property type="entry name" value="FAD-bd_PCMH_sub2"/>
</dbReference>
<evidence type="ECO:0000313" key="3">
    <source>
        <dbReference type="Proteomes" id="UP000525078"/>
    </source>
</evidence>
<organism evidence="2 3">
    <name type="scientific">Cannabis sativa</name>
    <name type="common">Hemp</name>
    <name type="synonym">Marijuana</name>
    <dbReference type="NCBI Taxonomy" id="3483"/>
    <lineage>
        <taxon>Eukaryota</taxon>
        <taxon>Viridiplantae</taxon>
        <taxon>Streptophyta</taxon>
        <taxon>Embryophyta</taxon>
        <taxon>Tracheophyta</taxon>
        <taxon>Spermatophyta</taxon>
        <taxon>Magnoliopsida</taxon>
        <taxon>eudicotyledons</taxon>
        <taxon>Gunneridae</taxon>
        <taxon>Pentapetalae</taxon>
        <taxon>rosids</taxon>
        <taxon>fabids</taxon>
        <taxon>Rosales</taxon>
        <taxon>Cannabaceae</taxon>
        <taxon>Cannabis</taxon>
    </lineage>
</organism>
<protein>
    <recommendedName>
        <fullName evidence="1">FAD linked oxidase N-terminal domain-containing protein</fullName>
    </recommendedName>
</protein>
<gene>
    <name evidence="2" type="ORF">F8388_022684</name>
</gene>
<dbReference type="Gene3D" id="3.30.43.10">
    <property type="entry name" value="Uridine Diphospho-n-acetylenolpyruvylglucosamine Reductase, domain 2"/>
    <property type="match status" value="1"/>
</dbReference>
<sequence>MSRRSLLRRFQEFSDALSKEQPPGEDPAVGVGLVQGWEAWLRVDASFMDGIAGTNLKLYLRVRSGGHDYEGLSYVSQIETPFFLLELANLRKIDVDIKNKAAWIQAGATINKVYYRIYQKTRVHGYLAGLYTTLGIGGHITGGAYGSMMRKFGLGVDNVVDAKIVKAKGILLDRKAMG</sequence>
<dbReference type="PANTHER" id="PTHR32448">
    <property type="entry name" value="OS08G0158400 PROTEIN"/>
    <property type="match status" value="1"/>
</dbReference>
<feature type="domain" description="FAD linked oxidase N-terminal" evidence="1">
    <location>
        <begin position="57"/>
        <end position="172"/>
    </location>
</feature>